<dbReference type="Pfam" id="PF18285">
    <property type="entry name" value="LuxT_C"/>
    <property type="match status" value="1"/>
</dbReference>
<evidence type="ECO:0000313" key="2">
    <source>
        <dbReference type="Proteomes" id="UP000184159"/>
    </source>
</evidence>
<keyword evidence="2" id="KW-1185">Reference proteome</keyword>
<reference evidence="2" key="1">
    <citation type="submission" date="2016-11" db="EMBL/GenBank/DDBJ databases">
        <authorList>
            <person name="Varghese N."/>
            <person name="Submissions S."/>
        </authorList>
    </citation>
    <scope>NUCLEOTIDE SEQUENCE [LARGE SCALE GENOMIC DNA]</scope>
    <source>
        <strain evidence="2">DSM 21264</strain>
    </source>
</reference>
<dbReference type="Proteomes" id="UP000184159">
    <property type="component" value="Unassembled WGS sequence"/>
</dbReference>
<protein>
    <submittedName>
        <fullName evidence="1">Transcriptional regulator, TetR family</fullName>
    </submittedName>
</protein>
<name>A0A1M4TIG0_VIBGA</name>
<organism evidence="1 2">
    <name type="scientific">Vibrio gazogenes DSM 21264 = NBRC 103151</name>
    <dbReference type="NCBI Taxonomy" id="1123492"/>
    <lineage>
        <taxon>Bacteria</taxon>
        <taxon>Pseudomonadati</taxon>
        <taxon>Pseudomonadota</taxon>
        <taxon>Gammaproteobacteria</taxon>
        <taxon>Vibrionales</taxon>
        <taxon>Vibrionaceae</taxon>
        <taxon>Vibrio</taxon>
    </lineage>
</organism>
<dbReference type="EMBL" id="FQUH01000001">
    <property type="protein sequence ID" value="SHE44198.1"/>
    <property type="molecule type" value="Genomic_DNA"/>
</dbReference>
<dbReference type="AlphaFoldDB" id="A0A1M4TIG0"/>
<proteinExistence type="predicted"/>
<dbReference type="RefSeq" id="WP_072954732.1">
    <property type="nucleotide sequence ID" value="NZ_FQUH01000001.1"/>
</dbReference>
<dbReference type="InterPro" id="IPR009057">
    <property type="entry name" value="Homeodomain-like_sf"/>
</dbReference>
<gene>
    <name evidence="1" type="ORF">SAMN02745781_00326</name>
</gene>
<accession>A0A1M4TIG0</accession>
<sequence>MPKRSREDTEITIQTILDAVVYQVLNLGYDRMSYTTLSQQTGISRTGISHHFPKKTDFATALNSQIFLLFTSYLELENGVAAFRRSWMQALEHSQFVAILRFLFHHIIAAERSVDVSRQGLERMYHLIEEKLGTDADRELEWLLGKSLVAMSHHELLEPEAV</sequence>
<dbReference type="Gene3D" id="1.10.357.10">
    <property type="entry name" value="Tetracycline Repressor, domain 2"/>
    <property type="match status" value="1"/>
</dbReference>
<dbReference type="SUPFAM" id="SSF46689">
    <property type="entry name" value="Homeodomain-like"/>
    <property type="match status" value="1"/>
</dbReference>
<evidence type="ECO:0000313" key="1">
    <source>
        <dbReference type="EMBL" id="SHE44198.1"/>
    </source>
</evidence>